<feature type="signal peptide" evidence="1">
    <location>
        <begin position="1"/>
        <end position="20"/>
    </location>
</feature>
<evidence type="ECO:0000256" key="1">
    <source>
        <dbReference type="SAM" id="SignalP"/>
    </source>
</evidence>
<sequence length="148" mass="16468">MRKFLVLPAIALLASLAAHADNPGDHPYYLHALTDLRDARAHLEHLDSDRVDHAEEKAIAEIDAAIGEIKHAAIDDGKDIHAHEPVDAHLKRTDRFHKALELLGKASQDVGHEEDQSSTKGLQKRALKHIEAAKRETHRVIETVLKSE</sequence>
<keyword evidence="3" id="KW-1185">Reference proteome</keyword>
<protein>
    <recommendedName>
        <fullName evidence="4">Small metal-binding protein</fullName>
    </recommendedName>
</protein>
<proteinExistence type="predicted"/>
<keyword evidence="1" id="KW-0732">Signal</keyword>
<gene>
    <name evidence="2" type="ORF">SAMN02745857_03053</name>
</gene>
<organism evidence="2 3">
    <name type="scientific">Andreprevotia lacus DSM 23236</name>
    <dbReference type="NCBI Taxonomy" id="1121001"/>
    <lineage>
        <taxon>Bacteria</taxon>
        <taxon>Pseudomonadati</taxon>
        <taxon>Pseudomonadota</taxon>
        <taxon>Betaproteobacteria</taxon>
        <taxon>Neisseriales</taxon>
        <taxon>Chitinibacteraceae</taxon>
        <taxon>Andreprevotia</taxon>
    </lineage>
</organism>
<evidence type="ECO:0000313" key="2">
    <source>
        <dbReference type="EMBL" id="SMC27956.1"/>
    </source>
</evidence>
<reference evidence="2 3" key="1">
    <citation type="submission" date="2017-04" db="EMBL/GenBank/DDBJ databases">
        <authorList>
            <person name="Afonso C.L."/>
            <person name="Miller P.J."/>
            <person name="Scott M.A."/>
            <person name="Spackman E."/>
            <person name="Goraichik I."/>
            <person name="Dimitrov K.M."/>
            <person name="Suarez D.L."/>
            <person name="Swayne D.E."/>
        </authorList>
    </citation>
    <scope>NUCLEOTIDE SEQUENCE [LARGE SCALE GENOMIC DNA]</scope>
    <source>
        <strain evidence="2 3">DSM 23236</strain>
    </source>
</reference>
<dbReference type="EMBL" id="FWXD01000019">
    <property type="protein sequence ID" value="SMC27956.1"/>
    <property type="molecule type" value="Genomic_DNA"/>
</dbReference>
<dbReference type="Proteomes" id="UP000192761">
    <property type="component" value="Unassembled WGS sequence"/>
</dbReference>
<dbReference type="RefSeq" id="WP_084091742.1">
    <property type="nucleotide sequence ID" value="NZ_FWXD01000019.1"/>
</dbReference>
<dbReference type="AlphaFoldDB" id="A0A1W1XVL0"/>
<feature type="chain" id="PRO_5012506587" description="Small metal-binding protein" evidence="1">
    <location>
        <begin position="21"/>
        <end position="148"/>
    </location>
</feature>
<name>A0A1W1XVL0_9NEIS</name>
<dbReference type="STRING" id="1121001.SAMN02745857_03053"/>
<evidence type="ECO:0000313" key="3">
    <source>
        <dbReference type="Proteomes" id="UP000192761"/>
    </source>
</evidence>
<dbReference type="OrthoDB" id="7360972at2"/>
<accession>A0A1W1XVL0</accession>
<evidence type="ECO:0008006" key="4">
    <source>
        <dbReference type="Google" id="ProtNLM"/>
    </source>
</evidence>